<dbReference type="Proteomes" id="UP000006898">
    <property type="component" value="Chromosome"/>
</dbReference>
<proteinExistence type="predicted"/>
<gene>
    <name evidence="1" type="ORF">DAMO_0846</name>
</gene>
<reference evidence="1 2" key="1">
    <citation type="journal article" date="2010" name="Nature">
        <title>Nitrite-driven anaerobic methane oxidation by oxygenic bacteria.</title>
        <authorList>
            <person name="Ettwig K.F."/>
            <person name="Butler M.K."/>
            <person name="Le Paslier D."/>
            <person name="Pelletier E."/>
            <person name="Mangenot S."/>
            <person name="Kuypers M.M.M."/>
            <person name="Schreiber F."/>
            <person name="Dutilh B.E."/>
            <person name="Zedelius J."/>
            <person name="de Beer D."/>
            <person name="Gloerich J."/>
            <person name="Wessels H.J.C.T."/>
            <person name="van Allen T."/>
            <person name="Luesken F."/>
            <person name="Wu M."/>
            <person name="van de Pas-Schoonen K.T."/>
            <person name="Op den Camp H.J.M."/>
            <person name="Janssen-Megens E.M."/>
            <person name="Francoijs K-J."/>
            <person name="Stunnenberg H."/>
            <person name="Weissenbach J."/>
            <person name="Jetten M.S.M."/>
            <person name="Strous M."/>
        </authorList>
    </citation>
    <scope>NUCLEOTIDE SEQUENCE [LARGE SCALE GENOMIC DNA]</scope>
</reference>
<dbReference type="AlphaFoldDB" id="D5MM21"/>
<dbReference type="EMBL" id="FP565575">
    <property type="protein sequence ID" value="CBE67907.1"/>
    <property type="molecule type" value="Genomic_DNA"/>
</dbReference>
<dbReference type="STRING" id="671143.DAMO_0846"/>
<accession>D5MM21</accession>
<sequence>MRDALTGRLLASRRLNNRRGENVDIGRQLLACALRHISSIELPLPCVKCYMSQNGFFIFVRSNKSFNFLLSLLYF</sequence>
<name>D5MM21_METO1</name>
<organism evidence="1 2">
    <name type="scientific">Methylomirabilis oxygeniifera</name>
    <dbReference type="NCBI Taxonomy" id="671143"/>
    <lineage>
        <taxon>Bacteria</taxon>
        <taxon>Candidatus Methylomirabilota</taxon>
        <taxon>Candidatus Methylomirabilia</taxon>
        <taxon>Candidatus Methylomirabilales</taxon>
        <taxon>Candidatus Methylomirabilaceae</taxon>
        <taxon>Candidatus Methylomirabilis</taxon>
    </lineage>
</organism>
<evidence type="ECO:0000313" key="1">
    <source>
        <dbReference type="EMBL" id="CBE67907.1"/>
    </source>
</evidence>
<dbReference type="HOGENOM" id="CLU_2664256_0_0_0"/>
<evidence type="ECO:0000313" key="2">
    <source>
        <dbReference type="Proteomes" id="UP000006898"/>
    </source>
</evidence>
<protein>
    <submittedName>
        <fullName evidence="1">Uncharacterized protein</fullName>
    </submittedName>
</protein>
<dbReference type="KEGG" id="mox:DAMO_0846"/>